<dbReference type="EMBL" id="MHQC01000010">
    <property type="protein sequence ID" value="OGZ95423.1"/>
    <property type="molecule type" value="Genomic_DNA"/>
</dbReference>
<evidence type="ECO:0000313" key="2">
    <source>
        <dbReference type="Proteomes" id="UP000177152"/>
    </source>
</evidence>
<name>A0A1G2K888_9BACT</name>
<comment type="caution">
    <text evidence="1">The sequence shown here is derived from an EMBL/GenBank/DDBJ whole genome shotgun (WGS) entry which is preliminary data.</text>
</comment>
<proteinExistence type="predicted"/>
<reference evidence="1 2" key="1">
    <citation type="journal article" date="2016" name="Nat. Commun.">
        <title>Thousands of microbial genomes shed light on interconnected biogeochemical processes in an aquifer system.</title>
        <authorList>
            <person name="Anantharaman K."/>
            <person name="Brown C.T."/>
            <person name="Hug L.A."/>
            <person name="Sharon I."/>
            <person name="Castelle C.J."/>
            <person name="Probst A.J."/>
            <person name="Thomas B.C."/>
            <person name="Singh A."/>
            <person name="Wilkins M.J."/>
            <person name="Karaoz U."/>
            <person name="Brodie E.L."/>
            <person name="Williams K.H."/>
            <person name="Hubbard S.S."/>
            <person name="Banfield J.F."/>
        </authorList>
    </citation>
    <scope>NUCLEOTIDE SEQUENCE [LARGE SCALE GENOMIC DNA]</scope>
</reference>
<sequence length="137" mass="16157">MEKITASKKENIEKESGVELSILEPDESKGWRVVFKSRTREETAQYNYVMRETLKNENLNPFHQLMADMNNDPDVPGTHWWECLFVKAKRVKKNPVPELGPDDSFDKLYEEIPITKEYMEGLLVKIKEEAEKNLRRK</sequence>
<accession>A0A1G2K888</accession>
<gene>
    <name evidence="1" type="ORF">A2633_05865</name>
</gene>
<dbReference type="AlphaFoldDB" id="A0A1G2K888"/>
<dbReference type="Proteomes" id="UP000177152">
    <property type="component" value="Unassembled WGS sequence"/>
</dbReference>
<evidence type="ECO:0000313" key="1">
    <source>
        <dbReference type="EMBL" id="OGZ95423.1"/>
    </source>
</evidence>
<protein>
    <submittedName>
        <fullName evidence="1">Uncharacterized protein</fullName>
    </submittedName>
</protein>
<organism evidence="1 2">
    <name type="scientific">Candidatus Sungbacteria bacterium RIFCSPHIGHO2_01_FULL_47_32</name>
    <dbReference type="NCBI Taxonomy" id="1802264"/>
    <lineage>
        <taxon>Bacteria</taxon>
        <taxon>Candidatus Sungiibacteriota</taxon>
    </lineage>
</organism>